<organism evidence="1 2">
    <name type="scientific">Aphis craccivora</name>
    <name type="common">Cowpea aphid</name>
    <dbReference type="NCBI Taxonomy" id="307492"/>
    <lineage>
        <taxon>Eukaryota</taxon>
        <taxon>Metazoa</taxon>
        <taxon>Ecdysozoa</taxon>
        <taxon>Arthropoda</taxon>
        <taxon>Hexapoda</taxon>
        <taxon>Insecta</taxon>
        <taxon>Pterygota</taxon>
        <taxon>Neoptera</taxon>
        <taxon>Paraneoptera</taxon>
        <taxon>Hemiptera</taxon>
        <taxon>Sternorrhyncha</taxon>
        <taxon>Aphidomorpha</taxon>
        <taxon>Aphidoidea</taxon>
        <taxon>Aphididae</taxon>
        <taxon>Aphidini</taxon>
        <taxon>Aphis</taxon>
        <taxon>Aphis</taxon>
    </lineage>
</organism>
<accession>A0A6G0Y2C9</accession>
<dbReference type="AlphaFoldDB" id="A0A6G0Y2C9"/>
<sequence length="104" mass="12038">MVHLDFEKAAHNAVLEVFENCQVVNCRFHLSQALFRRIKNNKELNKHYAGKTVVDCVCIGTRRYAPRRRRFAPHKSKISPDLLCSTTSSRSQDQQKCISVATRY</sequence>
<dbReference type="OrthoDB" id="6621062at2759"/>
<name>A0A6G0Y2C9_APHCR</name>
<gene>
    <name evidence="1" type="ORF">FWK35_00029965</name>
</gene>
<protein>
    <recommendedName>
        <fullName evidence="3">MULE domain-containing protein</fullName>
    </recommendedName>
</protein>
<dbReference type="Proteomes" id="UP000478052">
    <property type="component" value="Unassembled WGS sequence"/>
</dbReference>
<evidence type="ECO:0000313" key="1">
    <source>
        <dbReference type="EMBL" id="KAF0748000.1"/>
    </source>
</evidence>
<comment type="caution">
    <text evidence="1">The sequence shown here is derived from an EMBL/GenBank/DDBJ whole genome shotgun (WGS) entry which is preliminary data.</text>
</comment>
<dbReference type="EMBL" id="VUJU01006640">
    <property type="protein sequence ID" value="KAF0748000.1"/>
    <property type="molecule type" value="Genomic_DNA"/>
</dbReference>
<reference evidence="1 2" key="1">
    <citation type="submission" date="2019-08" db="EMBL/GenBank/DDBJ databases">
        <title>Whole genome of Aphis craccivora.</title>
        <authorList>
            <person name="Voronova N.V."/>
            <person name="Shulinski R.S."/>
            <person name="Bandarenka Y.V."/>
            <person name="Zhorov D.G."/>
            <person name="Warner D."/>
        </authorList>
    </citation>
    <scope>NUCLEOTIDE SEQUENCE [LARGE SCALE GENOMIC DNA]</scope>
    <source>
        <strain evidence="1">180601</strain>
        <tissue evidence="1">Whole Body</tissue>
    </source>
</reference>
<evidence type="ECO:0000313" key="2">
    <source>
        <dbReference type="Proteomes" id="UP000478052"/>
    </source>
</evidence>
<keyword evidence="2" id="KW-1185">Reference proteome</keyword>
<evidence type="ECO:0008006" key="3">
    <source>
        <dbReference type="Google" id="ProtNLM"/>
    </source>
</evidence>
<proteinExistence type="predicted"/>